<dbReference type="PROSITE" id="PS50828">
    <property type="entry name" value="SMR"/>
    <property type="match status" value="1"/>
</dbReference>
<evidence type="ECO:0000256" key="4">
    <source>
        <dbReference type="PROSITE-ProRule" id="PRU00723"/>
    </source>
</evidence>
<keyword evidence="9" id="KW-1185">Reference proteome</keyword>
<protein>
    <recommendedName>
        <fullName evidence="10">Smr domain-containing protein</fullName>
    </recommendedName>
</protein>
<dbReference type="GO" id="GO:0008270">
    <property type="term" value="F:zinc ion binding"/>
    <property type="evidence" value="ECO:0007669"/>
    <property type="project" value="UniProtKB-KW"/>
</dbReference>
<evidence type="ECO:0000259" key="6">
    <source>
        <dbReference type="PROSITE" id="PS50103"/>
    </source>
</evidence>
<dbReference type="PANTHER" id="PTHR46651">
    <property type="entry name" value="POLYADENYLATE-BINDING PROTEIN-INTERACTING PROTEIN 7"/>
    <property type="match status" value="1"/>
</dbReference>
<keyword evidence="3 4" id="KW-0862">Zinc</keyword>
<dbReference type="RefSeq" id="XP_004365379.1">
    <property type="nucleotide sequence ID" value="XM_004365322.2"/>
</dbReference>
<feature type="compositionally biased region" description="Polar residues" evidence="5">
    <location>
        <begin position="129"/>
        <end position="138"/>
    </location>
</feature>
<dbReference type="InParanoid" id="A0A0D2WH90"/>
<dbReference type="Gene3D" id="3.30.1370.110">
    <property type="match status" value="1"/>
</dbReference>
<evidence type="ECO:0008006" key="10">
    <source>
        <dbReference type="Google" id="ProtNLM"/>
    </source>
</evidence>
<feature type="domain" description="C3H1-type" evidence="6">
    <location>
        <begin position="237"/>
        <end position="260"/>
    </location>
</feature>
<sequence length="619" mass="66480">MNAGTSTSNAAVIERWFARQLDAVGADGATFAPYILGEIDEARSECDAAAPASGFDLHSCATTALVEQAQLPADVAANVAERLVEYLAGGCSEPSTDDDLPSQQPTSAENLAPTLSATTDLQSDDVEELTSSNSTMPSMQPVDGNDDLDHKDVSQVADAIANGFAEYGISPSEALELFESTGFDQMRTFALLLEFVEQQQIQEEAGESPHRDDHLADNTAQFAASSDTQTPSSSILNDRPPICTFFLTDQCRRADCWFSHDLTEVQCRFWLAGRCHKGAACPFLHGVGSGAASKLSASAAQALLSIQRPNALQPQSSASLAPAQAPTIASEQEFPALGGVRPLARKQPSPARPAVQVESLGSKLKLHALQACYPSLAPWDIREAFERADCNQSATERALDAQFPEARVLQSSPAQQSDEQARASRLQRQHTSSTRRVAFPIGAASRSALAWVSTGADLRDLYQSRRQQAADLAVERNKLLVHASNAFKSGDGRSAASLSAKARDFDRQMQRLHSEAADAIFAERNPNLIVQNGTVALDVHGLHIGEAVDMVERFLLAPSTPYQWVQVITGTGHHSAQSRAKLLPALKAFCSANSYQYREHGMNDGRGGVVLIRVPTSLK</sequence>
<dbReference type="Pfam" id="PF18345">
    <property type="entry name" value="zf_CCCH_4"/>
    <property type="match status" value="1"/>
</dbReference>
<name>A0A0D2WH90_CAPO3</name>
<evidence type="ECO:0000259" key="7">
    <source>
        <dbReference type="PROSITE" id="PS50828"/>
    </source>
</evidence>
<dbReference type="SMART" id="SM00356">
    <property type="entry name" value="ZnF_C3H1"/>
    <property type="match status" value="2"/>
</dbReference>
<dbReference type="InterPro" id="IPR036063">
    <property type="entry name" value="Smr_dom_sf"/>
</dbReference>
<dbReference type="PhylomeDB" id="A0A0D2WH90"/>
<gene>
    <name evidence="8" type="ORF">CAOG_000508</name>
</gene>
<evidence type="ECO:0000256" key="5">
    <source>
        <dbReference type="SAM" id="MobiDB-lite"/>
    </source>
</evidence>
<dbReference type="InterPro" id="IPR013899">
    <property type="entry name" value="DUF1771"/>
</dbReference>
<dbReference type="Proteomes" id="UP000008743">
    <property type="component" value="Unassembled WGS sequence"/>
</dbReference>
<organism evidence="8 9">
    <name type="scientific">Capsaspora owczarzaki (strain ATCC 30864)</name>
    <dbReference type="NCBI Taxonomy" id="595528"/>
    <lineage>
        <taxon>Eukaryota</taxon>
        <taxon>Filasterea</taxon>
        <taxon>Capsaspora</taxon>
    </lineage>
</organism>
<dbReference type="Pfam" id="PF14608">
    <property type="entry name" value="zf-CCCH_2"/>
    <property type="match status" value="1"/>
</dbReference>
<keyword evidence="2 4" id="KW-0863">Zinc-finger</keyword>
<dbReference type="Pfam" id="PF01713">
    <property type="entry name" value="Smr"/>
    <property type="match status" value="1"/>
</dbReference>
<feature type="domain" description="Smr" evidence="7">
    <location>
        <begin position="537"/>
        <end position="615"/>
    </location>
</feature>
<dbReference type="Gene3D" id="4.10.1000.10">
    <property type="entry name" value="Zinc finger, CCCH-type"/>
    <property type="match status" value="1"/>
</dbReference>
<feature type="compositionally biased region" description="Polar residues" evidence="5">
    <location>
        <begin position="409"/>
        <end position="418"/>
    </location>
</feature>
<dbReference type="EMBL" id="KE346360">
    <property type="protein sequence ID" value="KJE88940.1"/>
    <property type="molecule type" value="Genomic_DNA"/>
</dbReference>
<dbReference type="SMART" id="SM00463">
    <property type="entry name" value="SMR"/>
    <property type="match status" value="1"/>
</dbReference>
<dbReference type="STRING" id="595528.A0A0D2WH90"/>
<proteinExistence type="predicted"/>
<dbReference type="SMART" id="SM01162">
    <property type="entry name" value="DUF1771"/>
    <property type="match status" value="1"/>
</dbReference>
<dbReference type="PANTHER" id="PTHR46651:SF1">
    <property type="entry name" value="SMALL MUTS RELATED FAMILY PROTEIN"/>
    <property type="match status" value="1"/>
</dbReference>
<feature type="domain" description="C3H1-type" evidence="6">
    <location>
        <begin position="261"/>
        <end position="288"/>
    </location>
</feature>
<dbReference type="AlphaFoldDB" id="A0A0D2WH90"/>
<dbReference type="eggNOG" id="KOG2401">
    <property type="taxonomic scope" value="Eukaryota"/>
</dbReference>
<accession>A0A0D2WH90</accession>
<dbReference type="InterPro" id="IPR036855">
    <property type="entry name" value="Znf_CCCH_sf"/>
</dbReference>
<dbReference type="PROSITE" id="PS50103">
    <property type="entry name" value="ZF_C3H1"/>
    <property type="match status" value="2"/>
</dbReference>
<dbReference type="SUPFAM" id="SSF90229">
    <property type="entry name" value="CCCH zinc finger"/>
    <property type="match status" value="1"/>
</dbReference>
<feature type="compositionally biased region" description="Polar residues" evidence="5">
    <location>
        <begin position="101"/>
        <end position="121"/>
    </location>
</feature>
<feature type="zinc finger region" description="C3H1-type" evidence="4">
    <location>
        <begin position="237"/>
        <end position="260"/>
    </location>
</feature>
<evidence type="ECO:0000256" key="2">
    <source>
        <dbReference type="ARBA" id="ARBA00022771"/>
    </source>
</evidence>
<evidence type="ECO:0000313" key="9">
    <source>
        <dbReference type="Proteomes" id="UP000008743"/>
    </source>
</evidence>
<feature type="zinc finger region" description="C3H1-type" evidence="4">
    <location>
        <begin position="261"/>
        <end position="288"/>
    </location>
</feature>
<evidence type="ECO:0000256" key="1">
    <source>
        <dbReference type="ARBA" id="ARBA00022723"/>
    </source>
</evidence>
<feature type="region of interest" description="Disordered" evidence="5">
    <location>
        <begin position="406"/>
        <end position="434"/>
    </location>
</feature>
<dbReference type="InterPro" id="IPR053242">
    <property type="entry name" value="PAM2-like_domain"/>
</dbReference>
<dbReference type="OrthoDB" id="3247158at2759"/>
<feature type="region of interest" description="Disordered" evidence="5">
    <location>
        <begin position="90"/>
        <end position="150"/>
    </location>
</feature>
<dbReference type="InterPro" id="IPR002625">
    <property type="entry name" value="Smr_dom"/>
</dbReference>
<evidence type="ECO:0000256" key="3">
    <source>
        <dbReference type="ARBA" id="ARBA00022833"/>
    </source>
</evidence>
<dbReference type="InterPro" id="IPR000571">
    <property type="entry name" value="Znf_CCCH"/>
</dbReference>
<evidence type="ECO:0000313" key="8">
    <source>
        <dbReference type="EMBL" id="KJE88940.1"/>
    </source>
</evidence>
<reference evidence="9" key="1">
    <citation type="submission" date="2011-02" db="EMBL/GenBank/DDBJ databases">
        <title>The Genome Sequence of Capsaspora owczarzaki ATCC 30864.</title>
        <authorList>
            <person name="Russ C."/>
            <person name="Cuomo C."/>
            <person name="Burger G."/>
            <person name="Gray M.W."/>
            <person name="Holland P.W.H."/>
            <person name="King N."/>
            <person name="Lang F.B.F."/>
            <person name="Roger A.J."/>
            <person name="Ruiz-Trillo I."/>
            <person name="Young S.K."/>
            <person name="Zeng Q."/>
            <person name="Gargeya S."/>
            <person name="Alvarado L."/>
            <person name="Berlin A."/>
            <person name="Chapman S.B."/>
            <person name="Chen Z."/>
            <person name="Freedman E."/>
            <person name="Gellesch M."/>
            <person name="Goldberg J."/>
            <person name="Griggs A."/>
            <person name="Gujja S."/>
            <person name="Heilman E."/>
            <person name="Heiman D."/>
            <person name="Howarth C."/>
            <person name="Mehta T."/>
            <person name="Neiman D."/>
            <person name="Pearson M."/>
            <person name="Roberts A."/>
            <person name="Saif S."/>
            <person name="Shea T."/>
            <person name="Shenoy N."/>
            <person name="Sisk P."/>
            <person name="Stolte C."/>
            <person name="Sykes S."/>
            <person name="White J."/>
            <person name="Yandava C."/>
            <person name="Haas B."/>
            <person name="Nusbaum C."/>
            <person name="Birren B."/>
        </authorList>
    </citation>
    <scope>NUCLEOTIDE SEQUENCE</scope>
    <source>
        <strain evidence="9">ATCC 30864</strain>
    </source>
</reference>
<keyword evidence="1 4" id="KW-0479">Metal-binding</keyword>
<dbReference type="SUPFAM" id="SSF160443">
    <property type="entry name" value="SMR domain-like"/>
    <property type="match status" value="1"/>
</dbReference>
<dbReference type="Pfam" id="PF08590">
    <property type="entry name" value="DUF1771"/>
    <property type="match status" value="1"/>
</dbReference>